<dbReference type="STRING" id="1045775.SAMN05216378_0035"/>
<dbReference type="RefSeq" id="WP_091190840.1">
    <property type="nucleotide sequence ID" value="NZ_FOMT01000010.1"/>
</dbReference>
<evidence type="ECO:0000313" key="2">
    <source>
        <dbReference type="EMBL" id="SFF34959.1"/>
    </source>
</evidence>
<dbReference type="Proteomes" id="UP000198855">
    <property type="component" value="Unassembled WGS sequence"/>
</dbReference>
<gene>
    <name evidence="2" type="ORF">SAMN05216378_0035</name>
</gene>
<feature type="transmembrane region" description="Helical" evidence="1">
    <location>
        <begin position="209"/>
        <end position="229"/>
    </location>
</feature>
<feature type="transmembrane region" description="Helical" evidence="1">
    <location>
        <begin position="125"/>
        <end position="145"/>
    </location>
</feature>
<protein>
    <submittedName>
        <fullName evidence="2">Uncharacterized protein</fullName>
    </submittedName>
</protein>
<feature type="transmembrane region" description="Helical" evidence="1">
    <location>
        <begin position="235"/>
        <end position="252"/>
    </location>
</feature>
<reference evidence="3" key="1">
    <citation type="submission" date="2016-10" db="EMBL/GenBank/DDBJ databases">
        <authorList>
            <person name="Varghese N."/>
            <person name="Submissions S."/>
        </authorList>
    </citation>
    <scope>NUCLEOTIDE SEQUENCE [LARGE SCALE GENOMIC DNA]</scope>
    <source>
        <strain evidence="3">CGMCC 1.10784</strain>
    </source>
</reference>
<evidence type="ECO:0000313" key="3">
    <source>
        <dbReference type="Proteomes" id="UP000198855"/>
    </source>
</evidence>
<dbReference type="AlphaFoldDB" id="A0A1I2HY47"/>
<feature type="transmembrane region" description="Helical" evidence="1">
    <location>
        <begin position="78"/>
        <end position="104"/>
    </location>
</feature>
<keyword evidence="1" id="KW-0472">Membrane</keyword>
<proteinExistence type="predicted"/>
<keyword evidence="1" id="KW-0812">Transmembrane</keyword>
<feature type="transmembrane region" description="Helical" evidence="1">
    <location>
        <begin position="165"/>
        <end position="188"/>
    </location>
</feature>
<keyword evidence="1" id="KW-1133">Transmembrane helix</keyword>
<evidence type="ECO:0000256" key="1">
    <source>
        <dbReference type="SAM" id="Phobius"/>
    </source>
</evidence>
<feature type="transmembrane region" description="Helical" evidence="1">
    <location>
        <begin position="16"/>
        <end position="37"/>
    </location>
</feature>
<accession>A0A1I2HY47</accession>
<dbReference type="OrthoDB" id="2677607at2"/>
<sequence>MKNHMMQGWRLAIKHFYIVILLFLYQLLWGFFLYRFIDSVVAPILRRFPDQSPSKAAVQLFMSEAQFQIMKTDLLTPYLWLLGGLFAARMLLSPLFNAGLLYSLQHASDAGGTQFLQGIRKAWKPVTLLYWIETILTLAPAWWLAPRGLDALMHSRSISALLQQTLPAAGGWLLWGILLHLLFLAMQLGATSGKSGGIFQSLGTAVKNLLPFAGLSLLMWAIGSGIGLFVSSLSLVWAGFIALIVHQGYHLVRTLLKVWTLASQYDILRSKEV</sequence>
<organism evidence="2 3">
    <name type="scientific">Paenibacillus catalpae</name>
    <dbReference type="NCBI Taxonomy" id="1045775"/>
    <lineage>
        <taxon>Bacteria</taxon>
        <taxon>Bacillati</taxon>
        <taxon>Bacillota</taxon>
        <taxon>Bacilli</taxon>
        <taxon>Bacillales</taxon>
        <taxon>Paenibacillaceae</taxon>
        <taxon>Paenibacillus</taxon>
    </lineage>
</organism>
<keyword evidence="3" id="KW-1185">Reference proteome</keyword>
<name>A0A1I2HY47_9BACL</name>
<dbReference type="EMBL" id="FOMT01000010">
    <property type="protein sequence ID" value="SFF34959.1"/>
    <property type="molecule type" value="Genomic_DNA"/>
</dbReference>